<evidence type="ECO:0000313" key="2">
    <source>
        <dbReference type="EMBL" id="PLT53490.1"/>
    </source>
</evidence>
<reference evidence="2 3" key="1">
    <citation type="journal article" date="2017" name="Genome Med.">
        <title>A novel Ruminococcus gnavus clade enriched in inflammatory bowel disease patients.</title>
        <authorList>
            <person name="Hall A.B."/>
            <person name="Yassour M."/>
            <person name="Sauk J."/>
            <person name="Garner A."/>
            <person name="Jiang X."/>
            <person name="Arthur T."/>
            <person name="Lagoudas G.K."/>
            <person name="Vatanen T."/>
            <person name="Fornelos N."/>
            <person name="Wilson R."/>
            <person name="Bertha M."/>
            <person name="Cohen M."/>
            <person name="Garber J."/>
            <person name="Khalili H."/>
            <person name="Gevers D."/>
            <person name="Ananthakrishnan A.N."/>
            <person name="Kugathasan S."/>
            <person name="Lander E.S."/>
            <person name="Blainey P."/>
            <person name="Vlamakis H."/>
            <person name="Xavier R.J."/>
            <person name="Huttenhower C."/>
        </authorList>
    </citation>
    <scope>NUCLEOTIDE SEQUENCE [LARGE SCALE GENOMIC DNA]</scope>
    <source>
        <strain evidence="2 3">RJX1118</strain>
    </source>
</reference>
<evidence type="ECO:0000256" key="1">
    <source>
        <dbReference type="SAM" id="Phobius"/>
    </source>
</evidence>
<sequence length="259" mass="29197">MRAYIKAELLKNRHSEWARLMVIFPAISILCSVYFSFGNAAYYQMNQYNWWYMCFLPIQVIAGSIFICRREKRLKYRAVQMLPVSAGKIWTAKVVSCIGQIIVSTGMIAAAVAGISLVLKQLFTGGNLFSPITVAAAWGLLVCAICWQIPLWMFCYQKTGMVLTFLLGMGANSILSTVWTTGSRWWMNPFAILPRLMCPVLQILPNGLPAVPESVMFTPQVLEKSVIVPGILLSMGLFALLTAMTARWYQRRMEVGWEK</sequence>
<accession>A0A2N5NFT3</accession>
<feature type="transmembrane region" description="Helical" evidence="1">
    <location>
        <begin position="159"/>
        <end position="179"/>
    </location>
</feature>
<name>A0A2N5NFT3_MEDGN</name>
<protein>
    <recommendedName>
        <fullName evidence="4">Lantibiotic immunity ABC transporter MutE/EpiE family permease subunit</fullName>
    </recommendedName>
</protein>
<proteinExistence type="predicted"/>
<gene>
    <name evidence="2" type="ORF">CDL18_11870</name>
</gene>
<dbReference type="NCBIfam" id="TIGR03732">
    <property type="entry name" value="lanti_perm_MutE"/>
    <property type="match status" value="1"/>
</dbReference>
<dbReference type="AlphaFoldDB" id="A0A2N5NFT3"/>
<dbReference type="RefSeq" id="WP_101880013.1">
    <property type="nucleotide sequence ID" value="NZ_NIHM01000018.1"/>
</dbReference>
<evidence type="ECO:0008006" key="4">
    <source>
        <dbReference type="Google" id="ProtNLM"/>
    </source>
</evidence>
<organism evidence="2 3">
    <name type="scientific">Mediterraneibacter gnavus</name>
    <name type="common">Ruminococcus gnavus</name>
    <dbReference type="NCBI Taxonomy" id="33038"/>
    <lineage>
        <taxon>Bacteria</taxon>
        <taxon>Bacillati</taxon>
        <taxon>Bacillota</taxon>
        <taxon>Clostridia</taxon>
        <taxon>Lachnospirales</taxon>
        <taxon>Lachnospiraceae</taxon>
        <taxon>Mediterraneibacter</taxon>
    </lineage>
</organism>
<comment type="caution">
    <text evidence="2">The sequence shown here is derived from an EMBL/GenBank/DDBJ whole genome shotgun (WGS) entry which is preliminary data.</text>
</comment>
<keyword evidence="1" id="KW-1133">Transmembrane helix</keyword>
<feature type="transmembrane region" description="Helical" evidence="1">
    <location>
        <begin position="20"/>
        <end position="37"/>
    </location>
</feature>
<dbReference type="Proteomes" id="UP000234849">
    <property type="component" value="Unassembled WGS sequence"/>
</dbReference>
<feature type="transmembrane region" description="Helical" evidence="1">
    <location>
        <begin position="49"/>
        <end position="68"/>
    </location>
</feature>
<dbReference type="CDD" id="cd21807">
    <property type="entry name" value="ABC-2_lan_permease_MutE_EpiE-like"/>
    <property type="match status" value="1"/>
</dbReference>
<dbReference type="EMBL" id="NIHM01000018">
    <property type="protein sequence ID" value="PLT53490.1"/>
    <property type="molecule type" value="Genomic_DNA"/>
</dbReference>
<feature type="transmembrane region" description="Helical" evidence="1">
    <location>
        <begin position="226"/>
        <end position="249"/>
    </location>
</feature>
<keyword evidence="1" id="KW-0472">Membrane</keyword>
<feature type="transmembrane region" description="Helical" evidence="1">
    <location>
        <begin position="128"/>
        <end position="147"/>
    </location>
</feature>
<dbReference type="InterPro" id="IPR021205">
    <property type="entry name" value="Lanti_perm_SpaE/MutE/EpiE-like"/>
</dbReference>
<feature type="transmembrane region" description="Helical" evidence="1">
    <location>
        <begin position="89"/>
        <end position="116"/>
    </location>
</feature>
<evidence type="ECO:0000313" key="3">
    <source>
        <dbReference type="Proteomes" id="UP000234849"/>
    </source>
</evidence>
<keyword evidence="1" id="KW-0812">Transmembrane</keyword>